<comment type="subunit">
    <text evidence="10">LSm subunits form a heteromer with a doughnut shape.</text>
</comment>
<evidence type="ECO:0000256" key="10">
    <source>
        <dbReference type="RuleBase" id="RU365048"/>
    </source>
</evidence>
<comment type="subunit">
    <text evidence="9">Component of the heptameric LSM1-LSM7 complex, which consists of LSM1, LSM2, LSM3, LSM4, LSM5, LSM6 and LSM7. Component of the heptameric LSM2-LSM8 complex, which consists of LSM2, LSM3, LSM4, LSM5, LSM6, LSM7 and LSM8. The LSm subunits form a seven-membered ring structure with a doughnut shape.</text>
</comment>
<evidence type="ECO:0000313" key="12">
    <source>
        <dbReference type="EMBL" id="KAK5089761.1"/>
    </source>
</evidence>
<dbReference type="CDD" id="cd01727">
    <property type="entry name" value="LSm8"/>
    <property type="match status" value="1"/>
</dbReference>
<feature type="domain" description="Sm" evidence="11">
    <location>
        <begin position="1"/>
        <end position="79"/>
    </location>
</feature>
<dbReference type="InterPro" id="IPR034103">
    <property type="entry name" value="Lsm8"/>
</dbReference>
<dbReference type="Proteomes" id="UP001345013">
    <property type="component" value="Unassembled WGS sequence"/>
</dbReference>
<comment type="similarity">
    <text evidence="2 10">Belongs to the snRNP Sm proteins family.</text>
</comment>
<evidence type="ECO:0000256" key="8">
    <source>
        <dbReference type="ARBA" id="ARBA00023274"/>
    </source>
</evidence>
<evidence type="ECO:0000256" key="1">
    <source>
        <dbReference type="ARBA" id="ARBA00004123"/>
    </source>
</evidence>
<evidence type="ECO:0000256" key="2">
    <source>
        <dbReference type="ARBA" id="ARBA00006850"/>
    </source>
</evidence>
<dbReference type="PANTHER" id="PTHR15588">
    <property type="entry name" value="LSM1"/>
    <property type="match status" value="1"/>
</dbReference>
<sequence length="100" mass="10929">MSTALSSYISKRVCIITTDGRTLVGTLESYDQQTNLILSGTIERIIRPADDEEESNSIEHGLYLVRGDNVVLVGGVDEELDNSIDWGKVRGDVIGGTYHS</sequence>
<dbReference type="PROSITE" id="PS52002">
    <property type="entry name" value="SM"/>
    <property type="match status" value="1"/>
</dbReference>
<organism evidence="12 13">
    <name type="scientific">Lithohypha guttulata</name>
    <dbReference type="NCBI Taxonomy" id="1690604"/>
    <lineage>
        <taxon>Eukaryota</taxon>
        <taxon>Fungi</taxon>
        <taxon>Dikarya</taxon>
        <taxon>Ascomycota</taxon>
        <taxon>Pezizomycotina</taxon>
        <taxon>Eurotiomycetes</taxon>
        <taxon>Chaetothyriomycetidae</taxon>
        <taxon>Chaetothyriales</taxon>
        <taxon>Trichomeriaceae</taxon>
        <taxon>Lithohypha</taxon>
    </lineage>
</organism>
<dbReference type="SUPFAM" id="SSF50182">
    <property type="entry name" value="Sm-like ribonucleoproteins"/>
    <property type="match status" value="1"/>
</dbReference>
<reference evidence="12 13" key="1">
    <citation type="submission" date="2023-08" db="EMBL/GenBank/DDBJ databases">
        <title>Black Yeasts Isolated from many extreme environments.</title>
        <authorList>
            <person name="Coleine C."/>
            <person name="Stajich J.E."/>
            <person name="Selbmann L."/>
        </authorList>
    </citation>
    <scope>NUCLEOTIDE SEQUENCE [LARGE SCALE GENOMIC DNA]</scope>
    <source>
        <strain evidence="12 13">CCFEE 5885</strain>
    </source>
</reference>
<comment type="caution">
    <text evidence="12">The sequence shown here is derived from an EMBL/GenBank/DDBJ whole genome shotgun (WGS) entry which is preliminary data.</text>
</comment>
<evidence type="ECO:0000256" key="7">
    <source>
        <dbReference type="ARBA" id="ARBA00023242"/>
    </source>
</evidence>
<protein>
    <recommendedName>
        <fullName evidence="10">LSM2-LSM8 complex subunit LSM8</fullName>
    </recommendedName>
</protein>
<keyword evidence="3 10" id="KW-0507">mRNA processing</keyword>
<keyword evidence="7 10" id="KW-0539">Nucleus</keyword>
<evidence type="ECO:0000256" key="4">
    <source>
        <dbReference type="ARBA" id="ARBA00022728"/>
    </source>
</evidence>
<gene>
    <name evidence="10" type="primary">LSM8</name>
    <name evidence="12" type="ORF">LTR24_005922</name>
</gene>
<keyword evidence="4 10" id="KW-0747">Spliceosome</keyword>
<evidence type="ECO:0000256" key="3">
    <source>
        <dbReference type="ARBA" id="ARBA00022664"/>
    </source>
</evidence>
<evidence type="ECO:0000256" key="6">
    <source>
        <dbReference type="ARBA" id="ARBA00023187"/>
    </source>
</evidence>
<dbReference type="InterPro" id="IPR001163">
    <property type="entry name" value="Sm_dom_euk/arc"/>
</dbReference>
<keyword evidence="13" id="KW-1185">Reference proteome</keyword>
<dbReference type="SMART" id="SM00651">
    <property type="entry name" value="Sm"/>
    <property type="match status" value="1"/>
</dbReference>
<comment type="subcellular location">
    <subcellularLocation>
        <location evidence="1 10">Nucleus</location>
    </subcellularLocation>
</comment>
<keyword evidence="5 10" id="KW-0694">RNA-binding</keyword>
<dbReference type="InterPro" id="IPR047575">
    <property type="entry name" value="Sm"/>
</dbReference>
<accession>A0ABR0K7Y6</accession>
<evidence type="ECO:0000256" key="9">
    <source>
        <dbReference type="ARBA" id="ARBA00025892"/>
    </source>
</evidence>
<name>A0ABR0K7Y6_9EURO</name>
<dbReference type="Gene3D" id="2.30.30.100">
    <property type="match status" value="1"/>
</dbReference>
<proteinExistence type="inferred from homology"/>
<keyword evidence="8 10" id="KW-0687">Ribonucleoprotein</keyword>
<dbReference type="Pfam" id="PF01423">
    <property type="entry name" value="LSM"/>
    <property type="match status" value="1"/>
</dbReference>
<comment type="function">
    <text evidence="10">Plays role in pre-mRNA splicing as component of the U4/U6-U5 tri-snRNP complex that is involved in spliceosome assembly, and as component of the precatalytic spliceosome (spliceosome B complex). The heptameric LSM2-8 complex binds specifically to the 3'-terminal U-tract of U6 snRNA.</text>
</comment>
<evidence type="ECO:0000256" key="5">
    <source>
        <dbReference type="ARBA" id="ARBA00022884"/>
    </source>
</evidence>
<keyword evidence="6 10" id="KW-0508">mRNA splicing</keyword>
<dbReference type="InterPro" id="IPR044642">
    <property type="entry name" value="PTHR15588"/>
</dbReference>
<dbReference type="EMBL" id="JAVRRG010000071">
    <property type="protein sequence ID" value="KAK5089761.1"/>
    <property type="molecule type" value="Genomic_DNA"/>
</dbReference>
<dbReference type="InterPro" id="IPR010920">
    <property type="entry name" value="LSM_dom_sf"/>
</dbReference>
<dbReference type="PANTHER" id="PTHR15588:SF9">
    <property type="entry name" value="U6 SNRNA-ASSOCIATED SM-LIKE PROTEIN LSM8"/>
    <property type="match status" value="1"/>
</dbReference>
<evidence type="ECO:0000313" key="13">
    <source>
        <dbReference type="Proteomes" id="UP001345013"/>
    </source>
</evidence>
<evidence type="ECO:0000259" key="11">
    <source>
        <dbReference type="PROSITE" id="PS52002"/>
    </source>
</evidence>